<dbReference type="AlphaFoldDB" id="A0A6C0HKC9"/>
<accession>A0A6C0HKC9</accession>
<keyword evidence="1" id="KW-0472">Membrane</keyword>
<dbReference type="InterPro" id="IPR005804">
    <property type="entry name" value="FA_desaturase_dom"/>
</dbReference>
<keyword evidence="1" id="KW-1133">Transmembrane helix</keyword>
<evidence type="ECO:0000313" key="3">
    <source>
        <dbReference type="EMBL" id="QHT80453.1"/>
    </source>
</evidence>
<evidence type="ECO:0000259" key="2">
    <source>
        <dbReference type="Pfam" id="PF00487"/>
    </source>
</evidence>
<protein>
    <recommendedName>
        <fullName evidence="2">Fatty acid desaturase domain-containing protein</fullName>
    </recommendedName>
</protein>
<sequence length="338" mass="40261">MLNESALYMKYKSSYQSAFQDLGTHFIFLSCAYYCLWFFQSSYVSIVTIPLLSLLNVKTFIIFHDCCHDSYTPNKTLNFVISHITGILTFTSPNWAIDHNIHHLTNGNKDNKHRYKHNELISYTEKEYLDMSLTDRWLCDLFYNYKVFYTVVPFVYFGISQRFLYILKKLKYKEKIPTLMNTIIFNHLVNNIGIVSVLYFVSKHTFLFHYCTFNYISFIFGFVLFHNQHTFNPSYVVDNKTWNTKDSGILGSSFIQIPHFLKYFSGGIEYHHIHHINSKIPGYNLQKYHEEVVSKTPYFDNIVKVSMLECFSNLKFRLYSETKNRYIRLDEIKKDKVF</sequence>
<dbReference type="PANTHER" id="PTHR19353:SF73">
    <property type="entry name" value="FATTY ACID DESATURASE"/>
    <property type="match status" value="1"/>
</dbReference>
<dbReference type="GO" id="GO:0016717">
    <property type="term" value="F:oxidoreductase activity, acting on paired donors, with oxidation of a pair of donors resulting in the reduction of molecular oxygen to two molecules of water"/>
    <property type="evidence" value="ECO:0007669"/>
    <property type="project" value="TreeGrafter"/>
</dbReference>
<dbReference type="InterPro" id="IPR012171">
    <property type="entry name" value="Fatty_acid_desaturase"/>
</dbReference>
<feature type="transmembrane region" description="Helical" evidence="1">
    <location>
        <begin position="207"/>
        <end position="225"/>
    </location>
</feature>
<name>A0A6C0HKC9_9ZZZZ</name>
<keyword evidence="1" id="KW-0812">Transmembrane</keyword>
<dbReference type="PANTHER" id="PTHR19353">
    <property type="entry name" value="FATTY ACID DESATURASE 2"/>
    <property type="match status" value="1"/>
</dbReference>
<feature type="transmembrane region" description="Helical" evidence="1">
    <location>
        <begin position="179"/>
        <end position="201"/>
    </location>
</feature>
<reference evidence="3" key="1">
    <citation type="journal article" date="2020" name="Nature">
        <title>Giant virus diversity and host interactions through global metagenomics.</title>
        <authorList>
            <person name="Schulz F."/>
            <person name="Roux S."/>
            <person name="Paez-Espino D."/>
            <person name="Jungbluth S."/>
            <person name="Walsh D.A."/>
            <person name="Denef V.J."/>
            <person name="McMahon K.D."/>
            <person name="Konstantinidis K.T."/>
            <person name="Eloe-Fadrosh E.A."/>
            <person name="Kyrpides N.C."/>
            <person name="Woyke T."/>
        </authorList>
    </citation>
    <scope>NUCLEOTIDE SEQUENCE</scope>
    <source>
        <strain evidence="3">GVMAG-M-3300023184-120</strain>
    </source>
</reference>
<feature type="transmembrane region" description="Helical" evidence="1">
    <location>
        <begin position="76"/>
        <end position="97"/>
    </location>
</feature>
<feature type="transmembrane region" description="Helical" evidence="1">
    <location>
        <begin position="147"/>
        <end position="167"/>
    </location>
</feature>
<evidence type="ECO:0000256" key="1">
    <source>
        <dbReference type="SAM" id="Phobius"/>
    </source>
</evidence>
<feature type="domain" description="Fatty acid desaturase" evidence="2">
    <location>
        <begin position="47"/>
        <end position="295"/>
    </location>
</feature>
<dbReference type="GO" id="GO:0016020">
    <property type="term" value="C:membrane"/>
    <property type="evidence" value="ECO:0007669"/>
    <property type="project" value="TreeGrafter"/>
</dbReference>
<organism evidence="3">
    <name type="scientific">viral metagenome</name>
    <dbReference type="NCBI Taxonomy" id="1070528"/>
    <lineage>
        <taxon>unclassified sequences</taxon>
        <taxon>metagenomes</taxon>
        <taxon>organismal metagenomes</taxon>
    </lineage>
</organism>
<dbReference type="EMBL" id="MN739969">
    <property type="protein sequence ID" value="QHT80453.1"/>
    <property type="molecule type" value="Genomic_DNA"/>
</dbReference>
<proteinExistence type="predicted"/>
<dbReference type="GO" id="GO:0006629">
    <property type="term" value="P:lipid metabolic process"/>
    <property type="evidence" value="ECO:0007669"/>
    <property type="project" value="InterPro"/>
</dbReference>
<dbReference type="Pfam" id="PF00487">
    <property type="entry name" value="FA_desaturase"/>
    <property type="match status" value="1"/>
</dbReference>